<evidence type="ECO:0000313" key="3">
    <source>
        <dbReference type="EMBL" id="KAK7498428.1"/>
    </source>
</evidence>
<dbReference type="AlphaFoldDB" id="A0ABD0LGC6"/>
<reference evidence="3 4" key="1">
    <citation type="journal article" date="2023" name="Sci. Data">
        <title>Genome assembly of the Korean intertidal mud-creeper Batillaria attramentaria.</title>
        <authorList>
            <person name="Patra A.K."/>
            <person name="Ho P.T."/>
            <person name="Jun S."/>
            <person name="Lee S.J."/>
            <person name="Kim Y."/>
            <person name="Won Y.J."/>
        </authorList>
    </citation>
    <scope>NUCLEOTIDE SEQUENCE [LARGE SCALE GENOMIC DNA]</scope>
    <source>
        <strain evidence="3">Wonlab-2016</strain>
    </source>
</reference>
<dbReference type="Gene3D" id="3.10.100.10">
    <property type="entry name" value="Mannose-Binding Protein A, subunit A"/>
    <property type="match status" value="2"/>
</dbReference>
<dbReference type="InterPro" id="IPR018378">
    <property type="entry name" value="C-type_lectin_CS"/>
</dbReference>
<dbReference type="InterPro" id="IPR001304">
    <property type="entry name" value="C-type_lectin-like"/>
</dbReference>
<proteinExistence type="predicted"/>
<dbReference type="CDD" id="cd00037">
    <property type="entry name" value="CLECT"/>
    <property type="match status" value="1"/>
</dbReference>
<organism evidence="3 4">
    <name type="scientific">Batillaria attramentaria</name>
    <dbReference type="NCBI Taxonomy" id="370345"/>
    <lineage>
        <taxon>Eukaryota</taxon>
        <taxon>Metazoa</taxon>
        <taxon>Spiralia</taxon>
        <taxon>Lophotrochozoa</taxon>
        <taxon>Mollusca</taxon>
        <taxon>Gastropoda</taxon>
        <taxon>Caenogastropoda</taxon>
        <taxon>Sorbeoconcha</taxon>
        <taxon>Cerithioidea</taxon>
        <taxon>Batillariidae</taxon>
        <taxon>Batillaria</taxon>
    </lineage>
</organism>
<feature type="domain" description="C-type lectin" evidence="2">
    <location>
        <begin position="179"/>
        <end position="253"/>
    </location>
</feature>
<dbReference type="InterPro" id="IPR016187">
    <property type="entry name" value="CTDL_fold"/>
</dbReference>
<evidence type="ECO:0000256" key="1">
    <source>
        <dbReference type="ARBA" id="ARBA00023157"/>
    </source>
</evidence>
<dbReference type="Proteomes" id="UP001519460">
    <property type="component" value="Unassembled WGS sequence"/>
</dbReference>
<name>A0ABD0LGC6_9CAEN</name>
<protein>
    <recommendedName>
        <fullName evidence="2">C-type lectin domain-containing protein</fullName>
    </recommendedName>
</protein>
<dbReference type="InterPro" id="IPR016186">
    <property type="entry name" value="C-type_lectin-like/link_sf"/>
</dbReference>
<dbReference type="PANTHER" id="PTHR22803">
    <property type="entry name" value="MANNOSE, PHOSPHOLIPASE, LECTIN RECEPTOR RELATED"/>
    <property type="match status" value="1"/>
</dbReference>
<sequence>MFADLLSGATVKQTSCVTEHWPHPRVRESTAHRLSAYDWRHLRHRRGGQYRTHRIVRGNSNRWKQKNANNWKSTLQSLPMNTESQGVFHHKSIDVEITKHNEVYPEIEVERIRPMLHVTCTKWRQEPNNLGGHENCGALLPNGEWSDRGCSDKLNFACRLAIPDTPQEWNMGCGQWLRAGRKCVYVYSKPMLTWLDARSFCQQQKGDLMKFDNMDDVNWVKILGLSQLTALSDYWIGLNDRKTENTFLWADGSWADGDLL</sequence>
<gene>
    <name evidence="3" type="ORF">BaRGS_00010382</name>
</gene>
<dbReference type="SUPFAM" id="SSF56436">
    <property type="entry name" value="C-type lectin-like"/>
    <property type="match status" value="2"/>
</dbReference>
<evidence type="ECO:0000259" key="2">
    <source>
        <dbReference type="PROSITE" id="PS50041"/>
    </source>
</evidence>
<dbReference type="PROSITE" id="PS50041">
    <property type="entry name" value="C_TYPE_LECTIN_2"/>
    <property type="match status" value="2"/>
</dbReference>
<accession>A0ABD0LGC6</accession>
<dbReference type="EMBL" id="JACVVK020000051">
    <property type="protein sequence ID" value="KAK7498428.1"/>
    <property type="molecule type" value="Genomic_DNA"/>
</dbReference>
<feature type="domain" description="C-type lectin" evidence="2">
    <location>
        <begin position="121"/>
        <end position="159"/>
    </location>
</feature>
<dbReference type="InterPro" id="IPR050111">
    <property type="entry name" value="C-type_lectin/snaclec_domain"/>
</dbReference>
<keyword evidence="4" id="KW-1185">Reference proteome</keyword>
<dbReference type="PROSITE" id="PS00615">
    <property type="entry name" value="C_TYPE_LECTIN_1"/>
    <property type="match status" value="1"/>
</dbReference>
<dbReference type="Pfam" id="PF00059">
    <property type="entry name" value="Lectin_C"/>
    <property type="match status" value="2"/>
</dbReference>
<keyword evidence="1" id="KW-1015">Disulfide bond</keyword>
<comment type="caution">
    <text evidence="3">The sequence shown here is derived from an EMBL/GenBank/DDBJ whole genome shotgun (WGS) entry which is preliminary data.</text>
</comment>
<evidence type="ECO:0000313" key="4">
    <source>
        <dbReference type="Proteomes" id="UP001519460"/>
    </source>
</evidence>